<dbReference type="AlphaFoldDB" id="A0A6S7I0C1"/>
<comment type="caution">
    <text evidence="2">The sequence shown here is derived from an EMBL/GenBank/DDBJ whole genome shotgun (WGS) entry which is preliminary data.</text>
</comment>
<evidence type="ECO:0000256" key="1">
    <source>
        <dbReference type="SAM" id="MobiDB-lite"/>
    </source>
</evidence>
<feature type="compositionally biased region" description="Basic and acidic residues" evidence="1">
    <location>
        <begin position="670"/>
        <end position="681"/>
    </location>
</feature>
<feature type="compositionally biased region" description="Polar residues" evidence="1">
    <location>
        <begin position="476"/>
        <end position="485"/>
    </location>
</feature>
<dbReference type="Gene3D" id="3.10.260.20">
    <property type="entry name" value="Ski"/>
    <property type="match status" value="1"/>
</dbReference>
<feature type="region of interest" description="Disordered" evidence="1">
    <location>
        <begin position="266"/>
        <end position="285"/>
    </location>
</feature>
<dbReference type="Proteomes" id="UP001152795">
    <property type="component" value="Unassembled WGS sequence"/>
</dbReference>
<evidence type="ECO:0000313" key="3">
    <source>
        <dbReference type="Proteomes" id="UP001152795"/>
    </source>
</evidence>
<accession>A0A6S7I0C1</accession>
<dbReference type="SUPFAM" id="SSF46955">
    <property type="entry name" value="Putative DNA-binding domain"/>
    <property type="match status" value="1"/>
</dbReference>
<dbReference type="InterPro" id="IPR009061">
    <property type="entry name" value="DNA-bd_dom_put_sf"/>
</dbReference>
<feature type="compositionally biased region" description="Basic and acidic residues" evidence="1">
    <location>
        <begin position="638"/>
        <end position="663"/>
    </location>
</feature>
<reference evidence="2" key="1">
    <citation type="submission" date="2020-04" db="EMBL/GenBank/DDBJ databases">
        <authorList>
            <person name="Alioto T."/>
            <person name="Alioto T."/>
            <person name="Gomez Garrido J."/>
        </authorList>
    </citation>
    <scope>NUCLEOTIDE SEQUENCE</scope>
    <source>
        <strain evidence="2">A484AB</strain>
    </source>
</reference>
<dbReference type="InterPro" id="IPR037000">
    <property type="entry name" value="Ski_DNA-bd_sf"/>
</dbReference>
<protein>
    <submittedName>
        <fullName evidence="2">Uncharacterized protein</fullName>
    </submittedName>
</protein>
<gene>
    <name evidence="2" type="ORF">PACLA_8A064879</name>
</gene>
<feature type="region of interest" description="Disordered" evidence="1">
    <location>
        <begin position="604"/>
        <end position="728"/>
    </location>
</feature>
<feature type="region of interest" description="Disordered" evidence="1">
    <location>
        <begin position="426"/>
        <end position="493"/>
    </location>
</feature>
<dbReference type="OrthoDB" id="5981910at2759"/>
<name>A0A6S7I0C1_PARCT</name>
<sequence>MSEQAIIDLPVVEGLATASPKEVAPENPNTQLGILAQDNECSTNISAIEDSGRIMFRGADMSFLKINGIQMFTFYEIMRKLCPDAKRGTVGNRFTRLKATKHACNRAEVKLVKELGGTDPSFYYCTLVARTDVERYCERYEDNGTRINRNTCSSKPDKKKSKKCTPKAKQGLKEIDSVVTDKQIKKYKATFSKGNARKKSTAKSVLPEAKSLNITKIQVDKISQELYTDEANTAITETNTQDAGKKRKRRTQFELLQSYQFYTDVTEDESHKRQKTSVSDSDDQQLEADSIIPVDINSNIIDWQNKSPKKLEEATFNYDELDLPFSDDNNNASGSVEPRSPTLLLKRSQNNKWHVAKAVLPLLNLDDTESEKSSDIVIKAKSNRNLGESKTAMTKVKNKLKALRKSSTAKKTKIDKSVRPLASIKKLGKKGSKKVKESNKNRKISVTTLDEQEKTQKFEGDPICEKDINDTKPENSDNTSASVQHKNVDRRKSLLLRKDNTDSLNKTSIVNKEKRENGTKNDSKITVKKKRRRRVEMNSFRLIETIPYSSLLVVRDGDLCPSYTMAYNQNNYLPGCCHALWRWRLGKPVKIPCQSPVKTKDDQFLVEKKQDDLSPAKPNEDYKFPPKTKQAEHSQVGKRRDEQSPVEKRPEERQIETKTDEMSSAKTKKEKQFALEEKQDDLLSPVETRPDEHAPAKEKHDDLSPIKTTQDEQAKNDVEINGNEKLSN</sequence>
<evidence type="ECO:0000313" key="2">
    <source>
        <dbReference type="EMBL" id="CAB3998447.1"/>
    </source>
</evidence>
<keyword evidence="3" id="KW-1185">Reference proteome</keyword>
<feature type="compositionally biased region" description="Basic and acidic residues" evidence="1">
    <location>
        <begin position="688"/>
        <end position="718"/>
    </location>
</feature>
<dbReference type="EMBL" id="CACRXK020003357">
    <property type="protein sequence ID" value="CAB3998447.1"/>
    <property type="molecule type" value="Genomic_DNA"/>
</dbReference>
<feature type="compositionally biased region" description="Basic and acidic residues" evidence="1">
    <location>
        <begin position="451"/>
        <end position="475"/>
    </location>
</feature>
<proteinExistence type="predicted"/>
<organism evidence="2 3">
    <name type="scientific">Paramuricea clavata</name>
    <name type="common">Red gorgonian</name>
    <name type="synonym">Violescent sea-whip</name>
    <dbReference type="NCBI Taxonomy" id="317549"/>
    <lineage>
        <taxon>Eukaryota</taxon>
        <taxon>Metazoa</taxon>
        <taxon>Cnidaria</taxon>
        <taxon>Anthozoa</taxon>
        <taxon>Octocorallia</taxon>
        <taxon>Malacalcyonacea</taxon>
        <taxon>Plexauridae</taxon>
        <taxon>Paramuricea</taxon>
    </lineage>
</organism>
<feature type="compositionally biased region" description="Basic and acidic residues" evidence="1">
    <location>
        <begin position="604"/>
        <end position="632"/>
    </location>
</feature>